<evidence type="ECO:0000313" key="1">
    <source>
        <dbReference type="EMBL" id="KAI4315305.1"/>
    </source>
</evidence>
<dbReference type="Proteomes" id="UP000828941">
    <property type="component" value="Chromosome 11"/>
</dbReference>
<sequence>MKFLGFLFSLFLVVAFPSLQPVCGNAELGALMNLKSSLDPEGKVLTSWTSDGDPCSNGSFEGVACNEDGRVVNITLPGKGLSGSVSPAMAELKCLSGLYLHYNHLSGEIPREISNLTQLVYLYLDENYLSGSIPSEVGHMASLQDLQLCCNKLVGSIPTQIGSLKQLSSLSLQSNKLSGSIPPSLGTLRNLRRLDLSFNNFSGRIPATLADIPNLEVVHVQNNSLSGVVPSALRNLKEGFKSANNPGLCGVGFSTLRDCTAYENVNINNHERNLPEPAILQLHCNQTDCSKSRRFPRTIIAAGVITTTITLLGAGFLTFARYRRREQKNRVANTSDSSEGHLSPDQPREFYTITPSPLVNLDYSNGWDTLADGQNRAGSSHEYINTFRFNMDEVESATQYLSEANLLGKSKFSAVYKGILRDASPVAIRSITETCCKTEEAEFINGLNLLTSLRHGNLVKLRGFCCSRSRGECFLIYDFAPNGNLSQYLDVEDGSDCAIDWTKRVSIIKGIAKGIEYLHSDEANKPAIVHQNLSVEKIVLDHQFNPLIMDAGLPKLLADDVVFSALKVSAAMGYLAPEYITTGRFTEKIDIYAFGVILLQVLSGKKTIGGSIRVALESFRSEDFVDSNLKGRYSKSEAEALAKLAMLCTHEHPDHRPTMKEVIQELHELPADS</sequence>
<proteinExistence type="predicted"/>
<evidence type="ECO:0000313" key="2">
    <source>
        <dbReference type="Proteomes" id="UP000828941"/>
    </source>
</evidence>
<name>A0ACB9LWM7_BAUVA</name>
<accession>A0ACB9LWM7</accession>
<dbReference type="EMBL" id="CM039436">
    <property type="protein sequence ID" value="KAI4315305.1"/>
    <property type="molecule type" value="Genomic_DNA"/>
</dbReference>
<organism evidence="1 2">
    <name type="scientific">Bauhinia variegata</name>
    <name type="common">Purple orchid tree</name>
    <name type="synonym">Phanera variegata</name>
    <dbReference type="NCBI Taxonomy" id="167791"/>
    <lineage>
        <taxon>Eukaryota</taxon>
        <taxon>Viridiplantae</taxon>
        <taxon>Streptophyta</taxon>
        <taxon>Embryophyta</taxon>
        <taxon>Tracheophyta</taxon>
        <taxon>Spermatophyta</taxon>
        <taxon>Magnoliopsida</taxon>
        <taxon>eudicotyledons</taxon>
        <taxon>Gunneridae</taxon>
        <taxon>Pentapetalae</taxon>
        <taxon>rosids</taxon>
        <taxon>fabids</taxon>
        <taxon>Fabales</taxon>
        <taxon>Fabaceae</taxon>
        <taxon>Cercidoideae</taxon>
        <taxon>Cercideae</taxon>
        <taxon>Bauhiniinae</taxon>
        <taxon>Bauhinia</taxon>
    </lineage>
</organism>
<gene>
    <name evidence="1" type="ORF">L6164_028129</name>
</gene>
<keyword evidence="2" id="KW-1185">Reference proteome</keyword>
<protein>
    <submittedName>
        <fullName evidence="1">Uncharacterized protein</fullName>
    </submittedName>
</protein>
<reference evidence="1 2" key="1">
    <citation type="journal article" date="2022" name="DNA Res.">
        <title>Chromosomal-level genome assembly of the orchid tree Bauhinia variegata (Leguminosae; Cercidoideae) supports the allotetraploid origin hypothesis of Bauhinia.</title>
        <authorList>
            <person name="Zhong Y."/>
            <person name="Chen Y."/>
            <person name="Zheng D."/>
            <person name="Pang J."/>
            <person name="Liu Y."/>
            <person name="Luo S."/>
            <person name="Meng S."/>
            <person name="Qian L."/>
            <person name="Wei D."/>
            <person name="Dai S."/>
            <person name="Zhou R."/>
        </authorList>
    </citation>
    <scope>NUCLEOTIDE SEQUENCE [LARGE SCALE GENOMIC DNA]</scope>
    <source>
        <strain evidence="1">BV-YZ2020</strain>
    </source>
</reference>
<comment type="caution">
    <text evidence="1">The sequence shown here is derived from an EMBL/GenBank/DDBJ whole genome shotgun (WGS) entry which is preliminary data.</text>
</comment>